<dbReference type="InterPro" id="IPR006620">
    <property type="entry name" value="Pro_4_hyd_alph"/>
</dbReference>
<comment type="cofactor">
    <cofactor evidence="1">
        <name>L-ascorbate</name>
        <dbReference type="ChEBI" id="CHEBI:38290"/>
    </cofactor>
</comment>
<dbReference type="GO" id="GO:0051213">
    <property type="term" value="F:dioxygenase activity"/>
    <property type="evidence" value="ECO:0007669"/>
    <property type="project" value="UniProtKB-KW"/>
</dbReference>
<dbReference type="PROSITE" id="PS51471">
    <property type="entry name" value="FE2OG_OXY"/>
    <property type="match status" value="1"/>
</dbReference>
<keyword evidence="9" id="KW-1185">Reference proteome</keyword>
<keyword evidence="4" id="KW-0560">Oxidoreductase</keyword>
<dbReference type="Proteomes" id="UP001165082">
    <property type="component" value="Unassembled WGS sequence"/>
</dbReference>
<evidence type="ECO:0000259" key="7">
    <source>
        <dbReference type="PROSITE" id="PS51471"/>
    </source>
</evidence>
<keyword evidence="3" id="KW-0223">Dioxygenase</keyword>
<gene>
    <name evidence="8" type="ORF">TrRE_jg5947</name>
</gene>
<evidence type="ECO:0000256" key="3">
    <source>
        <dbReference type="ARBA" id="ARBA00022964"/>
    </source>
</evidence>
<feature type="region of interest" description="Disordered" evidence="6">
    <location>
        <begin position="311"/>
        <end position="331"/>
    </location>
</feature>
<dbReference type="AlphaFoldDB" id="A0A9W7F9Q1"/>
<evidence type="ECO:0000256" key="4">
    <source>
        <dbReference type="ARBA" id="ARBA00023002"/>
    </source>
</evidence>
<name>A0A9W7F9Q1_9STRA</name>
<comment type="caution">
    <text evidence="8">The sequence shown here is derived from an EMBL/GenBank/DDBJ whole genome shotgun (WGS) entry which is preliminary data.</text>
</comment>
<evidence type="ECO:0000256" key="5">
    <source>
        <dbReference type="ARBA" id="ARBA00023004"/>
    </source>
</evidence>
<dbReference type="InterPro" id="IPR005123">
    <property type="entry name" value="Oxoglu/Fe-dep_dioxygenase_dom"/>
</dbReference>
<feature type="compositionally biased region" description="Low complexity" evidence="6">
    <location>
        <begin position="34"/>
        <end position="45"/>
    </location>
</feature>
<dbReference type="GO" id="GO:0031418">
    <property type="term" value="F:L-ascorbic acid binding"/>
    <property type="evidence" value="ECO:0007669"/>
    <property type="project" value="InterPro"/>
</dbReference>
<dbReference type="Gene3D" id="2.60.120.620">
    <property type="entry name" value="q2cbj1_9rhob like domain"/>
    <property type="match status" value="1"/>
</dbReference>
<accession>A0A9W7F9Q1</accession>
<evidence type="ECO:0000313" key="9">
    <source>
        <dbReference type="Proteomes" id="UP001165082"/>
    </source>
</evidence>
<evidence type="ECO:0000256" key="6">
    <source>
        <dbReference type="SAM" id="MobiDB-lite"/>
    </source>
</evidence>
<sequence length="331" mass="36253">MVKSRKSKKGNRADKNGAAKISPAVRPPLPPKSSPSSSISSSDSTSASFSTVTVGMLPSDILPAPSPLPTNLTPLPNCPMDPDREMVGFVETTIPSITGGPTISPASTRMIGNTKIFEVDASVGCFVFQALTPDECDALIRIAEDHVQRAEYAQANTTKGWRKLYTYTSMDLPVQDIRSSMCNGRDLKSWLMDKICKVAGAYYGCDPRVLRARTWKEPHFLKYTTDCETPHCGVEMHYDGCNISYNMMLSRMSEYTGGGTYIRCLKKTVKLSQGQVLVTPGDLFHKGVDITDGTRYLIICFVDGFDPGIPDPSSSKGNHDAYEGNTVRYFD</sequence>
<feature type="region of interest" description="Disordered" evidence="6">
    <location>
        <begin position="1"/>
        <end position="45"/>
    </location>
</feature>
<dbReference type="GO" id="GO:0016705">
    <property type="term" value="F:oxidoreductase activity, acting on paired donors, with incorporation or reduction of molecular oxygen"/>
    <property type="evidence" value="ECO:0007669"/>
    <property type="project" value="InterPro"/>
</dbReference>
<protein>
    <recommendedName>
        <fullName evidence="7">Fe2OG dioxygenase domain-containing protein</fullName>
    </recommendedName>
</protein>
<evidence type="ECO:0000256" key="1">
    <source>
        <dbReference type="ARBA" id="ARBA00001961"/>
    </source>
</evidence>
<keyword evidence="5" id="KW-0408">Iron</keyword>
<reference evidence="8" key="1">
    <citation type="submission" date="2022-07" db="EMBL/GenBank/DDBJ databases">
        <title>Genome analysis of Parmales, a sister group of diatoms, reveals the evolutionary specialization of diatoms from phago-mixotrophs to photoautotrophs.</title>
        <authorList>
            <person name="Ban H."/>
            <person name="Sato S."/>
            <person name="Yoshikawa S."/>
            <person name="Kazumasa Y."/>
            <person name="Nakamura Y."/>
            <person name="Ichinomiya M."/>
            <person name="Saitoh K."/>
            <person name="Sato N."/>
            <person name="Blanc-Mathieu R."/>
            <person name="Endo H."/>
            <person name="Kuwata A."/>
            <person name="Ogata H."/>
        </authorList>
    </citation>
    <scope>NUCLEOTIDE SEQUENCE</scope>
</reference>
<evidence type="ECO:0000256" key="2">
    <source>
        <dbReference type="ARBA" id="ARBA00022723"/>
    </source>
</evidence>
<dbReference type="OrthoDB" id="69177at2759"/>
<keyword evidence="2" id="KW-0479">Metal-binding</keyword>
<dbReference type="GO" id="GO:0005506">
    <property type="term" value="F:iron ion binding"/>
    <property type="evidence" value="ECO:0007669"/>
    <property type="project" value="InterPro"/>
</dbReference>
<feature type="compositionally biased region" description="Basic residues" evidence="6">
    <location>
        <begin position="1"/>
        <end position="10"/>
    </location>
</feature>
<dbReference type="EMBL" id="BRXZ01000263">
    <property type="protein sequence ID" value="GMI08379.1"/>
    <property type="molecule type" value="Genomic_DNA"/>
</dbReference>
<proteinExistence type="predicted"/>
<evidence type="ECO:0000313" key="8">
    <source>
        <dbReference type="EMBL" id="GMI08379.1"/>
    </source>
</evidence>
<dbReference type="SMART" id="SM00702">
    <property type="entry name" value="P4Hc"/>
    <property type="match status" value="1"/>
</dbReference>
<organism evidence="8 9">
    <name type="scientific">Triparma retinervis</name>
    <dbReference type="NCBI Taxonomy" id="2557542"/>
    <lineage>
        <taxon>Eukaryota</taxon>
        <taxon>Sar</taxon>
        <taxon>Stramenopiles</taxon>
        <taxon>Ochrophyta</taxon>
        <taxon>Bolidophyceae</taxon>
        <taxon>Parmales</taxon>
        <taxon>Triparmaceae</taxon>
        <taxon>Triparma</taxon>
    </lineage>
</organism>
<feature type="domain" description="Fe2OG dioxygenase" evidence="7">
    <location>
        <begin position="214"/>
        <end position="304"/>
    </location>
</feature>